<feature type="region of interest" description="Disordered" evidence="1">
    <location>
        <begin position="270"/>
        <end position="316"/>
    </location>
</feature>
<dbReference type="OrthoDB" id="5105471at2759"/>
<feature type="compositionally biased region" description="Acidic residues" evidence="1">
    <location>
        <begin position="280"/>
        <end position="298"/>
    </location>
</feature>
<name>A0A9W9BNM8_9HYPO</name>
<evidence type="ECO:0000256" key="2">
    <source>
        <dbReference type="SAM" id="SignalP"/>
    </source>
</evidence>
<accession>A0A9W9BNM8</accession>
<protein>
    <submittedName>
        <fullName evidence="3">Uncharacterized protein</fullName>
    </submittedName>
</protein>
<dbReference type="EMBL" id="JAPEUR010000109">
    <property type="protein sequence ID" value="KAJ4320406.1"/>
    <property type="molecule type" value="Genomic_DNA"/>
</dbReference>
<gene>
    <name evidence="3" type="ORF">N0V84_005900</name>
</gene>
<dbReference type="Proteomes" id="UP001140502">
    <property type="component" value="Unassembled WGS sequence"/>
</dbReference>
<organism evidence="3 4">
    <name type="scientific">Fusarium piperis</name>
    <dbReference type="NCBI Taxonomy" id="1435070"/>
    <lineage>
        <taxon>Eukaryota</taxon>
        <taxon>Fungi</taxon>
        <taxon>Dikarya</taxon>
        <taxon>Ascomycota</taxon>
        <taxon>Pezizomycotina</taxon>
        <taxon>Sordariomycetes</taxon>
        <taxon>Hypocreomycetidae</taxon>
        <taxon>Hypocreales</taxon>
        <taxon>Nectriaceae</taxon>
        <taxon>Fusarium</taxon>
        <taxon>Fusarium solani species complex</taxon>
    </lineage>
</organism>
<feature type="signal peptide" evidence="2">
    <location>
        <begin position="1"/>
        <end position="17"/>
    </location>
</feature>
<keyword evidence="4" id="KW-1185">Reference proteome</keyword>
<dbReference type="AlphaFoldDB" id="A0A9W9BNM8"/>
<reference evidence="3" key="1">
    <citation type="submission" date="2022-10" db="EMBL/GenBank/DDBJ databases">
        <title>Tapping the CABI collections for fungal endophytes: first genome assemblies for Collariella, Neodidymelliopsis, Ascochyta clinopodiicola, Didymella pomorum, Didymosphaeria variabile, Neocosmospora piperis and Neocucurbitaria cava.</title>
        <authorList>
            <person name="Hill R."/>
        </authorList>
    </citation>
    <scope>NUCLEOTIDE SEQUENCE</scope>
    <source>
        <strain evidence="3">IMI 366586</strain>
    </source>
</reference>
<sequence length="316" mass="31580">MKYTLLTAAALATVAIAAPAPEKALSLGDLGLGGGGVGNKATVDGELLNLKIDLRPILEIIFGNGKNFEVPTHSKTKAKRSHAQGAQLIKTVKDLLGKIQGHSTDVDNILLRIRSGGLSRSDGTRQCLDLIQVISSLLDGTLGSLTGFPSIGNNDYDQEELLGLLGGLTKTLSNTVSNVARTLGVGGGQVGSGSLTPVTTGLSKLLECVLGIDPSLGTGLQGILNSILGGVGTGTGTGNGVGLLGGVLGDVLSPVKGLLRSLNLNVGINVGGQGSVGGETDSDSDDSSDDEDGGEDGEGSGSSGSGNESPVYNVPT</sequence>
<keyword evidence="2" id="KW-0732">Signal</keyword>
<feature type="chain" id="PRO_5040804288" evidence="2">
    <location>
        <begin position="18"/>
        <end position="316"/>
    </location>
</feature>
<comment type="caution">
    <text evidence="3">The sequence shown here is derived from an EMBL/GenBank/DDBJ whole genome shotgun (WGS) entry which is preliminary data.</text>
</comment>
<evidence type="ECO:0000313" key="4">
    <source>
        <dbReference type="Proteomes" id="UP001140502"/>
    </source>
</evidence>
<evidence type="ECO:0000256" key="1">
    <source>
        <dbReference type="SAM" id="MobiDB-lite"/>
    </source>
</evidence>
<proteinExistence type="predicted"/>
<evidence type="ECO:0000313" key="3">
    <source>
        <dbReference type="EMBL" id="KAJ4320406.1"/>
    </source>
</evidence>